<proteinExistence type="predicted"/>
<protein>
    <recommendedName>
        <fullName evidence="4">CCHC-type domain-containing protein</fullName>
    </recommendedName>
</protein>
<name>A0A151RC52_CAJCA</name>
<keyword evidence="3" id="KW-1185">Reference proteome</keyword>
<evidence type="ECO:0000256" key="1">
    <source>
        <dbReference type="SAM" id="MobiDB-lite"/>
    </source>
</evidence>
<evidence type="ECO:0000313" key="2">
    <source>
        <dbReference type="EMBL" id="KYP40116.1"/>
    </source>
</evidence>
<dbReference type="EMBL" id="KQ483856">
    <property type="protein sequence ID" value="KYP40116.1"/>
    <property type="molecule type" value="Genomic_DNA"/>
</dbReference>
<accession>A0A151RC52</accession>
<reference evidence="2" key="1">
    <citation type="journal article" date="2012" name="Nat. Biotechnol.">
        <title>Draft genome sequence of pigeonpea (Cajanus cajan), an orphan legume crop of resource-poor farmers.</title>
        <authorList>
            <person name="Varshney R.K."/>
            <person name="Chen W."/>
            <person name="Li Y."/>
            <person name="Bharti A.K."/>
            <person name="Saxena R.K."/>
            <person name="Schlueter J.A."/>
            <person name="Donoghue M.T."/>
            <person name="Azam S."/>
            <person name="Fan G."/>
            <person name="Whaley A.M."/>
            <person name="Farmer A.D."/>
            <person name="Sheridan J."/>
            <person name="Iwata A."/>
            <person name="Tuteja R."/>
            <person name="Penmetsa R.V."/>
            <person name="Wu W."/>
            <person name="Upadhyaya H.D."/>
            <person name="Yang S.P."/>
            <person name="Shah T."/>
            <person name="Saxena K.B."/>
            <person name="Michael T."/>
            <person name="McCombie W.R."/>
            <person name="Yang B."/>
            <person name="Zhang G."/>
            <person name="Yang H."/>
            <person name="Wang J."/>
            <person name="Spillane C."/>
            <person name="Cook D.R."/>
            <person name="May G.D."/>
            <person name="Xu X."/>
            <person name="Jackson S.A."/>
        </authorList>
    </citation>
    <scope>NUCLEOTIDE SEQUENCE [LARGE SCALE GENOMIC DNA]</scope>
</reference>
<evidence type="ECO:0008006" key="4">
    <source>
        <dbReference type="Google" id="ProtNLM"/>
    </source>
</evidence>
<feature type="compositionally biased region" description="Polar residues" evidence="1">
    <location>
        <begin position="1"/>
        <end position="10"/>
    </location>
</feature>
<organism evidence="2 3">
    <name type="scientific">Cajanus cajan</name>
    <name type="common">Pigeon pea</name>
    <name type="synonym">Cajanus indicus</name>
    <dbReference type="NCBI Taxonomy" id="3821"/>
    <lineage>
        <taxon>Eukaryota</taxon>
        <taxon>Viridiplantae</taxon>
        <taxon>Streptophyta</taxon>
        <taxon>Embryophyta</taxon>
        <taxon>Tracheophyta</taxon>
        <taxon>Spermatophyta</taxon>
        <taxon>Magnoliopsida</taxon>
        <taxon>eudicotyledons</taxon>
        <taxon>Gunneridae</taxon>
        <taxon>Pentapetalae</taxon>
        <taxon>rosids</taxon>
        <taxon>fabids</taxon>
        <taxon>Fabales</taxon>
        <taxon>Fabaceae</taxon>
        <taxon>Papilionoideae</taxon>
        <taxon>50 kb inversion clade</taxon>
        <taxon>NPAAA clade</taxon>
        <taxon>indigoferoid/millettioid clade</taxon>
        <taxon>Phaseoleae</taxon>
        <taxon>Cajanus</taxon>
    </lineage>
</organism>
<sequence>MKRTISSSNGDDVGLIVSRGRSIERGNSRKGHTPSNSLSKSKKVRCYKCKEVGYIWKNYLQLKKDRNSNDSAIVVRSSATVSDESSDEGDGGDVLTTSTTSFAGTWVMDTNAYYHMTFNRELFNSFKEWNCSV</sequence>
<dbReference type="AlphaFoldDB" id="A0A151RC52"/>
<dbReference type="Proteomes" id="UP000075243">
    <property type="component" value="Unassembled WGS sequence"/>
</dbReference>
<dbReference type="Gramene" id="C.cajan_39248.t">
    <property type="protein sequence ID" value="C.cajan_39248.t.cds1"/>
    <property type="gene ID" value="C.cajan_39248"/>
</dbReference>
<evidence type="ECO:0000313" key="3">
    <source>
        <dbReference type="Proteomes" id="UP000075243"/>
    </source>
</evidence>
<feature type="region of interest" description="Disordered" evidence="1">
    <location>
        <begin position="1"/>
        <end position="40"/>
    </location>
</feature>
<gene>
    <name evidence="2" type="ORF">KK1_038544</name>
</gene>